<keyword evidence="3" id="KW-1185">Reference proteome</keyword>
<evidence type="ECO:0000313" key="3">
    <source>
        <dbReference type="Proteomes" id="UP000605013"/>
    </source>
</evidence>
<proteinExistence type="predicted"/>
<evidence type="ECO:0008006" key="4">
    <source>
        <dbReference type="Google" id="ProtNLM"/>
    </source>
</evidence>
<name>A0ABS1WHG3_9FLAO</name>
<evidence type="ECO:0000256" key="1">
    <source>
        <dbReference type="SAM" id="MobiDB-lite"/>
    </source>
</evidence>
<gene>
    <name evidence="2" type="ORF">JAO71_02040</name>
</gene>
<feature type="compositionally biased region" description="Acidic residues" evidence="1">
    <location>
        <begin position="638"/>
        <end position="653"/>
    </location>
</feature>
<organism evidence="2 3">
    <name type="scientific">Olleya sediminilitoris</name>
    <dbReference type="NCBI Taxonomy" id="2795739"/>
    <lineage>
        <taxon>Bacteria</taxon>
        <taxon>Pseudomonadati</taxon>
        <taxon>Bacteroidota</taxon>
        <taxon>Flavobacteriia</taxon>
        <taxon>Flavobacteriales</taxon>
        <taxon>Flavobacteriaceae</taxon>
    </lineage>
</organism>
<dbReference type="RefSeq" id="WP_202998543.1">
    <property type="nucleotide sequence ID" value="NZ_JAEMEF010000001.1"/>
</dbReference>
<comment type="caution">
    <text evidence="2">The sequence shown here is derived from an EMBL/GenBank/DDBJ whole genome shotgun (WGS) entry which is preliminary data.</text>
</comment>
<reference evidence="2 3" key="1">
    <citation type="submission" date="2020-12" db="EMBL/GenBank/DDBJ databases">
        <title>Olleya sediminilitoris sp. nov., isolated from a tidal flat.</title>
        <authorList>
            <person name="Park S."/>
            <person name="Yoon J.-H."/>
        </authorList>
    </citation>
    <scope>NUCLEOTIDE SEQUENCE [LARGE SCALE GENOMIC DNA]</scope>
    <source>
        <strain evidence="2 3">YSTF-M6</strain>
    </source>
</reference>
<feature type="region of interest" description="Disordered" evidence="1">
    <location>
        <begin position="620"/>
        <end position="659"/>
    </location>
</feature>
<protein>
    <recommendedName>
        <fullName evidence="4">Macroglobulin domain-containing protein</fullName>
    </recommendedName>
</protein>
<accession>A0ABS1WHG3</accession>
<sequence>MFIILLQLVNKLLIKKTSITLFLITLFSTPLKAQNIDSLYTNYFQDTRELPYLHLNKTTFIKGEEIWFQAYVTEQNSNTLHKTTSNLYVSIFDENGKQKEQHLIHIKNGIGHGNILIDSTFTKNAYYLKASTNWMKNFNEDHSFIQKITVLSDRERDNKISINEKKFYEFKIFPEGGHLISNTINNIGILIKDVNNRGVKISKGKIKNRSGTVIGQFNTNHLGLGSVSFFTKENEIYTFEATLTNGTVIHKKTNLPELIGITLNTNVIDDYYILNILTNDVSLTKLKNKKYRILTHNTRSFKNINFNNTDKTYTLILKKNELPKGINIVTIFNENNIPVIERLIFNDFEEFQNQLNISNSKIKSDSITTTLTNNSSEKLFLSASFLPIETKAYKPTNTIKSQIALKPYVKGHIENPEYYFNNNYKDLDLLLLTQGWSKYNWDDIFNNATDSYFDFETGIDITATFNKKIKSNQSVLIFSKANKLIREISNDQNPLVLKNTFIKKNSTVDFGLKINDNIYKITPYLQYSNSYLKDTFNKNYLITNKDIELETSNFGDLSKDITILDEVILSGNKRKLDNKPYGGVTMLRNIKMKDLMNPTGETIIQFLTFKGYQYDGNGFSPKGIDTKRDEQNSSSESEGIELDSEGLEPDSEELGSVSNVDDDKFNRPLVRVYLNDKEVTFNIWVIENINTNMVKEIFYGKVPGRFAQVIHIYTFSPHEYYSKKTRLTKLKLPVGFTTEKEYYSPLYPSFSNSTFREFGAIYWQPNITIEANSSLNITVPIYYQKELKIFVEGTSEIGTLISKTQLINID</sequence>
<evidence type="ECO:0000313" key="2">
    <source>
        <dbReference type="EMBL" id="MBL7558569.1"/>
    </source>
</evidence>
<dbReference type="Proteomes" id="UP000605013">
    <property type="component" value="Unassembled WGS sequence"/>
</dbReference>
<dbReference type="EMBL" id="JAEMEF010000001">
    <property type="protein sequence ID" value="MBL7558569.1"/>
    <property type="molecule type" value="Genomic_DNA"/>
</dbReference>